<feature type="non-terminal residue" evidence="1">
    <location>
        <position position="103"/>
    </location>
</feature>
<organism evidence="1 2">
    <name type="scientific">Cetraspora pellucida</name>
    <dbReference type="NCBI Taxonomy" id="1433469"/>
    <lineage>
        <taxon>Eukaryota</taxon>
        <taxon>Fungi</taxon>
        <taxon>Fungi incertae sedis</taxon>
        <taxon>Mucoromycota</taxon>
        <taxon>Glomeromycotina</taxon>
        <taxon>Glomeromycetes</taxon>
        <taxon>Diversisporales</taxon>
        <taxon>Gigasporaceae</taxon>
        <taxon>Cetraspora</taxon>
    </lineage>
</organism>
<gene>
    <name evidence="1" type="ORF">CPELLU_LOCUS18907</name>
</gene>
<sequence>MPTLLRNFPSQKRLAIHERAKHRNNKIIPHYHLLIQPLLEQITFYQDAFIVFIKNSVQQKYSCLFQNKTDKHRLKQLVNYDHWNIWQDSKLKTVGYVLFMDHD</sequence>
<dbReference type="AlphaFoldDB" id="A0A9N9K6B5"/>
<accession>A0A9N9K6B5</accession>
<protein>
    <submittedName>
        <fullName evidence="1">16131_t:CDS:1</fullName>
    </submittedName>
</protein>
<dbReference type="EMBL" id="CAJVQA010040861">
    <property type="protein sequence ID" value="CAG8813415.1"/>
    <property type="molecule type" value="Genomic_DNA"/>
</dbReference>
<reference evidence="1" key="1">
    <citation type="submission" date="2021-06" db="EMBL/GenBank/DDBJ databases">
        <authorList>
            <person name="Kallberg Y."/>
            <person name="Tangrot J."/>
            <person name="Rosling A."/>
        </authorList>
    </citation>
    <scope>NUCLEOTIDE SEQUENCE</scope>
    <source>
        <strain evidence="1">FL966</strain>
    </source>
</reference>
<evidence type="ECO:0000313" key="1">
    <source>
        <dbReference type="EMBL" id="CAG8813415.1"/>
    </source>
</evidence>
<keyword evidence="2" id="KW-1185">Reference proteome</keyword>
<evidence type="ECO:0000313" key="2">
    <source>
        <dbReference type="Proteomes" id="UP000789759"/>
    </source>
</evidence>
<comment type="caution">
    <text evidence="1">The sequence shown here is derived from an EMBL/GenBank/DDBJ whole genome shotgun (WGS) entry which is preliminary data.</text>
</comment>
<dbReference type="OrthoDB" id="2303967at2759"/>
<proteinExistence type="predicted"/>
<dbReference type="Proteomes" id="UP000789759">
    <property type="component" value="Unassembled WGS sequence"/>
</dbReference>
<name>A0A9N9K6B5_9GLOM</name>